<feature type="compositionally biased region" description="Polar residues" evidence="1">
    <location>
        <begin position="1319"/>
        <end position="1333"/>
    </location>
</feature>
<feature type="region of interest" description="Disordered" evidence="1">
    <location>
        <begin position="257"/>
        <end position="303"/>
    </location>
</feature>
<feature type="region of interest" description="Disordered" evidence="1">
    <location>
        <begin position="461"/>
        <end position="540"/>
    </location>
</feature>
<sequence>MDRTLSRSVPHLPRYQSASPARSPRLDTRRFLSLHGISQPSTHISYIDGAPTRGINSYHVHHSPSPKRSYNVHVISSKVNHHLVRTTTSLSAADLNSSHLYSSLDDLIVRSKQENEQRCKAVSCEDIFHKKPFFPDITPSESGISVGEWEEGSMYGGEEDSMSQRSFGSSSAFFDGTVDSELEKLDSDNCSGHEYFRDGEQDDSRGNRRSRSRRSSNEVPIPDGVWNSPFSSYGESRRKELMSRDFERDPQRFGALKVHIPTSDPPTRAGKDNHQSPYSKVISSTPLAQSTPHVSPRGPGEHKLSVKASWMADYPLKESNSELDPGRGLVDMDLSDNDLQSLCHLHDSSFSDDNFSDISNVTITSPELRKPKLVKKTSSKPKTSDVNVSSMPLFDEYMDKVDNCHSVYQTCSDGMGSDTNLSTVRNDVNQLCPPDGRSISGDEWWALYNIGSAKERKALEKSRERAGLEDGAPVVREETDRVRLPLITPGKHGQEKLRRASQTSPKSDRSSPVHSSTVALPTVGSGGVGAEHIGQSDREVRTEWESIHVIAEGELAQGEKMSCYDENGEKMSCYDESSDTVGMKKAVALQDRERDNDRLTKATMAETDLGLNIDFSDGDKVRSESVVKELTQRTNKQGTRYLLESETGEFGVAYDGEESDIREFGVAYDGEESDIREFGVAYDGEESDIREFGVACDGGESVGHLRKQWPAVGTEIEEEKSSDSLDGLIGPPPDFGNTHTAIITLSVIPLASPLHHVNSWTNGGACSESRAVHDGIDHVGVSHGGDKEPQLQQRGLTVGLTVSAENTNTDGFIDSRLAVWEGGEIPLLNSRDIAAVVNFQCADETKNIHKGGSALSVPDDTIAQCFSSETLSRTESSLDASDIRDSGRSVPRVCEDPTPVLSTESGVVAAARASVAFCVDSSDSCVDVKDTCHGRIGQQGSHGHPVLRPVGDESIKELGGASIGDAVICQAEDSSLEAGVVSEDIVYDSSVLNHQVETNQWDSGEGNGAVSDSICLDSKDVTSTTVSDGFVVIPASTRDPTHRAVNASDPPFLSVTTLTQETGSVVATASSGDATPCQAARRFIASSGVSLDGVKTAASDGTAHCTDPDYTRSVPALPTTRAGSVTTSQPVMQHNNPLDNLHAQLSLISAVDITTNEAAESYQDHAEATHVAGDVYEDSGDYCYLSEPTEHSGTYYSYSIQVHSGTKEDSVEVSPREQYDNEDVPTTTVPTYTPRRHHQYSLLKPKSSSLWTLEEETESMLDAQSPKPSPKRSLPTVPSEEENSGDECSPLEDEISPLGDECSPLDDESSPLGDECSPLGQSPDSPESLSIDNGCNSNIVIQDKLLELHSATFYTDPRQAHQGDKFVHTRDEIQHEHLSLPMDIPSVPLHAADATWSIGQRIGYDQTTPSLCGPIPVDNFSNGGTSPLDVLSSSLQQFWNHESVGEEDDLFIVEDERDHSSSSLTTSRHTRHDGPLSWNDDEVSEASSRLHDFDQELSVVSSSVSPSPSDASEGLLYTCVGTAQVKHVLSSFDYDNPVSRVCTGQINSEEVRGSSFTQDVDTNKINEEDEFDKDNQFDKENQIDKEDEFEKLLEEFNQCTSTLADMGEVVFCELRKDGTALKPTQQLENLYKAFTNEDSEKKQNHVCIVIEDDNMSTYRLKRYLKKSHTKRTAGKKVLRFLTRLGCVSETTCSPELSPNRSQRSEHGELVFSADNMPSHHTRLPRPTVLNSTSFQSLHLLARSAHGHSSTTSSNQSLDSLKSRADSAYSSFSESMLGEMSPRNPSNALLSPACPLSSTGSVFQDSPFSPNPRSPDSVYSSTSSDKTHYPSGPSRSGETSALNNEMMTALSDVFEQLDVCNDEIDTALLNRLRHGHTRADI</sequence>
<organism evidence="2 3">
    <name type="scientific">Lymnaea stagnalis</name>
    <name type="common">Great pond snail</name>
    <name type="synonym">Helix stagnalis</name>
    <dbReference type="NCBI Taxonomy" id="6523"/>
    <lineage>
        <taxon>Eukaryota</taxon>
        <taxon>Metazoa</taxon>
        <taxon>Spiralia</taxon>
        <taxon>Lophotrochozoa</taxon>
        <taxon>Mollusca</taxon>
        <taxon>Gastropoda</taxon>
        <taxon>Heterobranchia</taxon>
        <taxon>Euthyneura</taxon>
        <taxon>Panpulmonata</taxon>
        <taxon>Hygrophila</taxon>
        <taxon>Lymnaeoidea</taxon>
        <taxon>Lymnaeidae</taxon>
        <taxon>Lymnaea</taxon>
    </lineage>
</organism>
<feature type="region of interest" description="Disordered" evidence="1">
    <location>
        <begin position="1"/>
        <end position="26"/>
    </location>
</feature>
<feature type="compositionally biased region" description="Low complexity" evidence="1">
    <location>
        <begin position="1813"/>
        <end position="1823"/>
    </location>
</feature>
<feature type="compositionally biased region" description="Low complexity" evidence="1">
    <location>
        <begin position="1224"/>
        <end position="1233"/>
    </location>
</feature>
<feature type="region of interest" description="Disordered" evidence="1">
    <location>
        <begin position="189"/>
        <end position="234"/>
    </location>
</feature>
<dbReference type="EMBL" id="CAXITT010000324">
    <property type="protein sequence ID" value="CAL1539075.1"/>
    <property type="molecule type" value="Genomic_DNA"/>
</dbReference>
<name>A0AAV2HY19_LYMST</name>
<gene>
    <name evidence="2" type="ORF">GSLYS_00012896001</name>
</gene>
<evidence type="ECO:0000256" key="1">
    <source>
        <dbReference type="SAM" id="MobiDB-lite"/>
    </source>
</evidence>
<feature type="compositionally biased region" description="Basic and acidic residues" evidence="1">
    <location>
        <begin position="194"/>
        <end position="206"/>
    </location>
</feature>
<feature type="compositionally biased region" description="Acidic residues" evidence="1">
    <location>
        <begin position="1279"/>
        <end position="1295"/>
    </location>
</feature>
<protein>
    <submittedName>
        <fullName evidence="2">Uncharacterized protein</fullName>
    </submittedName>
</protein>
<feature type="region of interest" description="Disordered" evidence="1">
    <location>
        <begin position="1799"/>
        <end position="1839"/>
    </location>
</feature>
<evidence type="ECO:0000313" key="2">
    <source>
        <dbReference type="EMBL" id="CAL1539075.1"/>
    </source>
</evidence>
<keyword evidence="3" id="KW-1185">Reference proteome</keyword>
<dbReference type="Proteomes" id="UP001497497">
    <property type="component" value="Unassembled WGS sequence"/>
</dbReference>
<proteinExistence type="predicted"/>
<feature type="region of interest" description="Disordered" evidence="1">
    <location>
        <begin position="1254"/>
        <end position="1333"/>
    </location>
</feature>
<feature type="region of interest" description="Disordered" evidence="1">
    <location>
        <begin position="1206"/>
        <end position="1240"/>
    </location>
</feature>
<feature type="compositionally biased region" description="Basic and acidic residues" evidence="1">
    <location>
        <begin position="1206"/>
        <end position="1219"/>
    </location>
</feature>
<feature type="region of interest" description="Disordered" evidence="1">
    <location>
        <begin position="1455"/>
        <end position="1483"/>
    </location>
</feature>
<comment type="caution">
    <text evidence="2">The sequence shown here is derived from an EMBL/GenBank/DDBJ whole genome shotgun (WGS) entry which is preliminary data.</text>
</comment>
<reference evidence="2 3" key="1">
    <citation type="submission" date="2024-04" db="EMBL/GenBank/DDBJ databases">
        <authorList>
            <consortium name="Genoscope - CEA"/>
            <person name="William W."/>
        </authorList>
    </citation>
    <scope>NUCLEOTIDE SEQUENCE [LARGE SCALE GENOMIC DNA]</scope>
</reference>
<feature type="compositionally biased region" description="Polar residues" evidence="1">
    <location>
        <begin position="275"/>
        <end position="293"/>
    </location>
</feature>
<evidence type="ECO:0000313" key="3">
    <source>
        <dbReference type="Proteomes" id="UP001497497"/>
    </source>
</evidence>
<accession>A0AAV2HY19</accession>